<organism evidence="1 2">
    <name type="scientific">Cichorium intybus</name>
    <name type="common">Chicory</name>
    <dbReference type="NCBI Taxonomy" id="13427"/>
    <lineage>
        <taxon>Eukaryota</taxon>
        <taxon>Viridiplantae</taxon>
        <taxon>Streptophyta</taxon>
        <taxon>Embryophyta</taxon>
        <taxon>Tracheophyta</taxon>
        <taxon>Spermatophyta</taxon>
        <taxon>Magnoliopsida</taxon>
        <taxon>eudicotyledons</taxon>
        <taxon>Gunneridae</taxon>
        <taxon>Pentapetalae</taxon>
        <taxon>asterids</taxon>
        <taxon>campanulids</taxon>
        <taxon>Asterales</taxon>
        <taxon>Asteraceae</taxon>
        <taxon>Cichorioideae</taxon>
        <taxon>Cichorieae</taxon>
        <taxon>Cichoriinae</taxon>
        <taxon>Cichorium</taxon>
    </lineage>
</organism>
<comment type="caution">
    <text evidence="1">The sequence shown here is derived from an EMBL/GenBank/DDBJ whole genome shotgun (WGS) entry which is preliminary data.</text>
</comment>
<keyword evidence="2" id="KW-1185">Reference proteome</keyword>
<name>A0ACB9H773_CICIN</name>
<protein>
    <submittedName>
        <fullName evidence="1">Uncharacterized protein</fullName>
    </submittedName>
</protein>
<accession>A0ACB9H773</accession>
<reference evidence="2" key="1">
    <citation type="journal article" date="2022" name="Mol. Ecol. Resour.">
        <title>The genomes of chicory, endive, great burdock and yacon provide insights into Asteraceae palaeo-polyploidization history and plant inulin production.</title>
        <authorList>
            <person name="Fan W."/>
            <person name="Wang S."/>
            <person name="Wang H."/>
            <person name="Wang A."/>
            <person name="Jiang F."/>
            <person name="Liu H."/>
            <person name="Zhao H."/>
            <person name="Xu D."/>
            <person name="Zhang Y."/>
        </authorList>
    </citation>
    <scope>NUCLEOTIDE SEQUENCE [LARGE SCALE GENOMIC DNA]</scope>
    <source>
        <strain evidence="2">cv. Punajuju</strain>
    </source>
</reference>
<gene>
    <name evidence="1" type="ORF">L2E82_05392</name>
</gene>
<reference evidence="1 2" key="2">
    <citation type="journal article" date="2022" name="Mol. Ecol. Resour.">
        <title>The genomes of chicory, endive, great burdock and yacon provide insights into Asteraceae paleo-polyploidization history and plant inulin production.</title>
        <authorList>
            <person name="Fan W."/>
            <person name="Wang S."/>
            <person name="Wang H."/>
            <person name="Wang A."/>
            <person name="Jiang F."/>
            <person name="Liu H."/>
            <person name="Zhao H."/>
            <person name="Xu D."/>
            <person name="Zhang Y."/>
        </authorList>
    </citation>
    <scope>NUCLEOTIDE SEQUENCE [LARGE SCALE GENOMIC DNA]</scope>
    <source>
        <strain evidence="2">cv. Punajuju</strain>
        <tissue evidence="1">Leaves</tissue>
    </source>
</reference>
<proteinExistence type="predicted"/>
<sequence length="72" mass="7717">MLAQMLLCFVDPELQNGLARGDACRHCGTLDAVCHVRDSAACLACGGTPDAVYELWVGLKSMAADHQPTRQN</sequence>
<dbReference type="EMBL" id="CM042009">
    <property type="protein sequence ID" value="KAI3791572.1"/>
    <property type="molecule type" value="Genomic_DNA"/>
</dbReference>
<dbReference type="Proteomes" id="UP001055811">
    <property type="component" value="Linkage Group LG01"/>
</dbReference>
<evidence type="ECO:0000313" key="2">
    <source>
        <dbReference type="Proteomes" id="UP001055811"/>
    </source>
</evidence>
<evidence type="ECO:0000313" key="1">
    <source>
        <dbReference type="EMBL" id="KAI3791572.1"/>
    </source>
</evidence>